<evidence type="ECO:0000259" key="3">
    <source>
        <dbReference type="SMART" id="SM00420"/>
    </source>
</evidence>
<dbReference type="Proteomes" id="UP000323144">
    <property type="component" value="Chromosome"/>
</dbReference>
<dbReference type="InterPro" id="IPR037171">
    <property type="entry name" value="NagB/RpiA_transferase-like"/>
</dbReference>
<dbReference type="RefSeq" id="WP_166507854.1">
    <property type="nucleotide sequence ID" value="NZ_CP043026.1"/>
</dbReference>
<organism evidence="4 5">
    <name type="scientific">Spiroplasma chinense</name>
    <dbReference type="NCBI Taxonomy" id="216932"/>
    <lineage>
        <taxon>Bacteria</taxon>
        <taxon>Bacillati</taxon>
        <taxon>Mycoplasmatota</taxon>
        <taxon>Mollicutes</taxon>
        <taxon>Entomoplasmatales</taxon>
        <taxon>Spiroplasmataceae</taxon>
        <taxon>Spiroplasma</taxon>
    </lineage>
</organism>
<dbReference type="Pfam" id="PF08220">
    <property type="entry name" value="HTH_DeoR"/>
    <property type="match status" value="1"/>
</dbReference>
<dbReference type="InterPro" id="IPR050313">
    <property type="entry name" value="Carb_Metab_HTH_regulators"/>
</dbReference>
<proteinExistence type="predicted"/>
<dbReference type="EMBL" id="CP043026">
    <property type="protein sequence ID" value="QEH61459.1"/>
    <property type="molecule type" value="Genomic_DNA"/>
</dbReference>
<evidence type="ECO:0000313" key="5">
    <source>
        <dbReference type="Proteomes" id="UP000323144"/>
    </source>
</evidence>
<dbReference type="InterPro" id="IPR036390">
    <property type="entry name" value="WH_DNA-bd_sf"/>
</dbReference>
<dbReference type="GO" id="GO:0003700">
    <property type="term" value="F:DNA-binding transcription factor activity"/>
    <property type="evidence" value="ECO:0007669"/>
    <property type="project" value="InterPro"/>
</dbReference>
<feature type="domain" description="HTH deoR-type" evidence="3">
    <location>
        <begin position="5"/>
        <end position="60"/>
    </location>
</feature>
<dbReference type="PANTHER" id="PTHR30363:SF44">
    <property type="entry name" value="AGA OPERON TRANSCRIPTIONAL REPRESSOR-RELATED"/>
    <property type="match status" value="1"/>
</dbReference>
<reference evidence="4 5" key="1">
    <citation type="submission" date="2019-08" db="EMBL/GenBank/DDBJ databases">
        <title>Complete genome sequence of Spiroplasma chinense CCH (DSM 19755).</title>
        <authorList>
            <person name="Shen H.-Y."/>
            <person name="Lin Y.-C."/>
            <person name="Chou L."/>
            <person name="Kuo C.-H."/>
        </authorList>
    </citation>
    <scope>NUCLEOTIDE SEQUENCE [LARGE SCALE GENOMIC DNA]</scope>
    <source>
        <strain evidence="4 5">CCH</strain>
    </source>
</reference>
<keyword evidence="2" id="KW-0804">Transcription</keyword>
<dbReference type="SUPFAM" id="SSF46785">
    <property type="entry name" value="Winged helix' DNA-binding domain"/>
    <property type="match status" value="1"/>
</dbReference>
<keyword evidence="5" id="KW-1185">Reference proteome</keyword>
<evidence type="ECO:0000313" key="4">
    <source>
        <dbReference type="EMBL" id="QEH61459.1"/>
    </source>
</evidence>
<evidence type="ECO:0000256" key="2">
    <source>
        <dbReference type="ARBA" id="ARBA00023163"/>
    </source>
</evidence>
<dbReference type="KEGG" id="schi:SCHIN_v1c02620"/>
<keyword evidence="1" id="KW-0805">Transcription regulation</keyword>
<sequence length="240" mass="27657">MSDKRLNIIIDILREKNITSTNTILKMSKQLGVSKITLRRDLHELEEKNIIRLSYGKINVISEEYIDNEITGLDHRNKERMDQKNSMANEANEVLEGNDIIFVSMGTTCEHFVSSIKKKVKFLITNSLSVGLKATKNINIERVFVVGGTVDKNKKSSFLNVNFDFLNDIYIDKVFTSCVGISSDGDVFFDTLEESKFIKRICSGASKHFLFIDDYKMDKKSLVKTFNKDEFNKIFYFDNR</sequence>
<dbReference type="InterPro" id="IPR001034">
    <property type="entry name" value="DeoR_HTH"/>
</dbReference>
<evidence type="ECO:0000256" key="1">
    <source>
        <dbReference type="ARBA" id="ARBA00023015"/>
    </source>
</evidence>
<dbReference type="InterPro" id="IPR014036">
    <property type="entry name" value="DeoR-like_C"/>
</dbReference>
<dbReference type="SUPFAM" id="SSF100950">
    <property type="entry name" value="NagB/RpiA/CoA transferase-like"/>
    <property type="match status" value="1"/>
</dbReference>
<protein>
    <submittedName>
        <fullName evidence="4">DeoR/GlpR transcriptional regulator</fullName>
    </submittedName>
</protein>
<dbReference type="PANTHER" id="PTHR30363">
    <property type="entry name" value="HTH-TYPE TRANSCRIPTIONAL REGULATOR SRLR-RELATED"/>
    <property type="match status" value="1"/>
</dbReference>
<gene>
    <name evidence="4" type="ORF">SCHIN_v1c02620</name>
</gene>
<dbReference type="AlphaFoldDB" id="A0A5B9Y457"/>
<dbReference type="SMART" id="SM01134">
    <property type="entry name" value="DeoRC"/>
    <property type="match status" value="1"/>
</dbReference>
<dbReference type="Pfam" id="PF00455">
    <property type="entry name" value="DeoRC"/>
    <property type="match status" value="1"/>
</dbReference>
<accession>A0A5B9Y457</accession>
<dbReference type="SMART" id="SM00420">
    <property type="entry name" value="HTH_DEOR"/>
    <property type="match status" value="1"/>
</dbReference>
<name>A0A5B9Y457_9MOLU</name>